<evidence type="ECO:0000256" key="2">
    <source>
        <dbReference type="SAM" id="Phobius"/>
    </source>
</evidence>
<evidence type="ECO:0008006" key="5">
    <source>
        <dbReference type="Google" id="ProtNLM"/>
    </source>
</evidence>
<dbReference type="Pfam" id="PF06912">
    <property type="entry name" value="DUF1275"/>
    <property type="match status" value="1"/>
</dbReference>
<evidence type="ECO:0000313" key="3">
    <source>
        <dbReference type="EMBL" id="KAK7715835.1"/>
    </source>
</evidence>
<reference evidence="3 4" key="1">
    <citation type="submission" date="2024-02" db="EMBL/GenBank/DDBJ databases">
        <title>De novo assembly and annotation of 12 fungi associated with fruit tree decline syndrome in Ontario, Canada.</title>
        <authorList>
            <person name="Sulman M."/>
            <person name="Ellouze W."/>
            <person name="Ilyukhin E."/>
        </authorList>
    </citation>
    <scope>NUCLEOTIDE SEQUENCE [LARGE SCALE GENOMIC DNA]</scope>
    <source>
        <strain evidence="3 4">M169</strain>
    </source>
</reference>
<proteinExistence type="predicted"/>
<evidence type="ECO:0000313" key="4">
    <source>
        <dbReference type="Proteomes" id="UP001430848"/>
    </source>
</evidence>
<feature type="transmembrane region" description="Helical" evidence="2">
    <location>
        <begin position="125"/>
        <end position="145"/>
    </location>
</feature>
<feature type="compositionally biased region" description="Polar residues" evidence="1">
    <location>
        <begin position="1"/>
        <end position="16"/>
    </location>
</feature>
<gene>
    <name evidence="3" type="ORF">SLS63_011250</name>
</gene>
<dbReference type="PANTHER" id="PTHR37488:SF7">
    <property type="entry name" value="DUF1275 DOMAIN PROTEIN"/>
    <property type="match status" value="1"/>
</dbReference>
<comment type="caution">
    <text evidence="3">The sequence shown here is derived from an EMBL/GenBank/DDBJ whole genome shotgun (WGS) entry which is preliminary data.</text>
</comment>
<keyword evidence="2" id="KW-0812">Transmembrane</keyword>
<accession>A0ABR1NUP2</accession>
<feature type="transmembrane region" description="Helical" evidence="2">
    <location>
        <begin position="247"/>
        <end position="268"/>
    </location>
</feature>
<feature type="transmembrane region" description="Helical" evidence="2">
    <location>
        <begin position="93"/>
        <end position="113"/>
    </location>
</feature>
<keyword evidence="4" id="KW-1185">Reference proteome</keyword>
<sequence length="278" mass="29950">MSKIVDNQQQEASENGQFEPKADSGISSSMRRRLDGIVDLSLANVPLLACCFITGLLDTTMFQAYGTFVSMQTGNTIFLALGASNQNIKPYDWARSLVSIGCFALGAVSFSRLHKHLAPRPTQRGVLALGFLVQAACVCVSAALAEAGAVNQRQVEGSHTDWREMAPIALLSFQAAGQIVASRVLGVNEIPTVVITSLMCDLMSDPRLLARPVFTGNRKRNNRVGGFVLTLVGSIIGGWMLKATGQVQPVLWLVFAIKFVIGIGWVVWKGQDPKGEDV</sequence>
<evidence type="ECO:0000256" key="1">
    <source>
        <dbReference type="SAM" id="MobiDB-lite"/>
    </source>
</evidence>
<feature type="region of interest" description="Disordered" evidence="1">
    <location>
        <begin position="1"/>
        <end position="26"/>
    </location>
</feature>
<dbReference type="Proteomes" id="UP001430848">
    <property type="component" value="Unassembled WGS sequence"/>
</dbReference>
<keyword evidence="2" id="KW-0472">Membrane</keyword>
<keyword evidence="2" id="KW-1133">Transmembrane helix</keyword>
<dbReference type="InterPro" id="IPR010699">
    <property type="entry name" value="DUF1275"/>
</dbReference>
<feature type="transmembrane region" description="Helical" evidence="2">
    <location>
        <begin position="37"/>
        <end position="56"/>
    </location>
</feature>
<feature type="transmembrane region" description="Helical" evidence="2">
    <location>
        <begin position="224"/>
        <end position="241"/>
    </location>
</feature>
<protein>
    <recommendedName>
        <fullName evidence="5">DUF1275 domain protein</fullName>
    </recommendedName>
</protein>
<dbReference type="PANTHER" id="PTHR37488">
    <property type="entry name" value="DUF1275 DOMAIN-CONTAINING PROTEIN"/>
    <property type="match status" value="1"/>
</dbReference>
<organism evidence="3 4">
    <name type="scientific">Diaporthe eres</name>
    <name type="common">Phomopsis oblonga</name>
    <dbReference type="NCBI Taxonomy" id="83184"/>
    <lineage>
        <taxon>Eukaryota</taxon>
        <taxon>Fungi</taxon>
        <taxon>Dikarya</taxon>
        <taxon>Ascomycota</taxon>
        <taxon>Pezizomycotina</taxon>
        <taxon>Sordariomycetes</taxon>
        <taxon>Sordariomycetidae</taxon>
        <taxon>Diaporthales</taxon>
        <taxon>Diaporthaceae</taxon>
        <taxon>Diaporthe</taxon>
        <taxon>Diaporthe eres species complex</taxon>
    </lineage>
</organism>
<dbReference type="EMBL" id="JAKNSF020000104">
    <property type="protein sequence ID" value="KAK7715835.1"/>
    <property type="molecule type" value="Genomic_DNA"/>
</dbReference>
<name>A0ABR1NUP2_DIAER</name>